<accession>A0AAE9N8Q8</accession>
<proteinExistence type="predicted"/>
<name>A0AAE9N8Q8_9BRAD</name>
<evidence type="ECO:0000313" key="1">
    <source>
        <dbReference type="EMBL" id="UUO66666.1"/>
    </source>
</evidence>
<dbReference type="AlphaFoldDB" id="A0AAE9N8Q8"/>
<sequence length="121" mass="13176">MTVSFRRNFDSSLSASHTVQVDFTPPLDFAGGSIKQVMGLMLKTSEQAKGVPIDALSVKIDDTHFLIGLSGVAQNASANRRLIRSRDWIDIPLFYGTERRAILAIAKDGDAAAMFNTVFAD</sequence>
<dbReference type="Proteomes" id="UP001058872">
    <property type="component" value="Chromosome"/>
</dbReference>
<gene>
    <name evidence="1" type="ORF">DCM83_16635</name>
</gene>
<dbReference type="EMBL" id="CP028989">
    <property type="protein sequence ID" value="UUO66666.1"/>
    <property type="molecule type" value="Genomic_DNA"/>
</dbReference>
<evidence type="ECO:0000313" key="2">
    <source>
        <dbReference type="Proteomes" id="UP001058872"/>
    </source>
</evidence>
<protein>
    <submittedName>
        <fullName evidence="1">Uncharacterized protein</fullName>
    </submittedName>
</protein>
<organism evidence="1 2">
    <name type="scientific">Bradyrhizobium betae</name>
    <dbReference type="NCBI Taxonomy" id="244734"/>
    <lineage>
        <taxon>Bacteria</taxon>
        <taxon>Pseudomonadati</taxon>
        <taxon>Pseudomonadota</taxon>
        <taxon>Alphaproteobacteria</taxon>
        <taxon>Hyphomicrobiales</taxon>
        <taxon>Nitrobacteraceae</taxon>
        <taxon>Bradyrhizobium</taxon>
    </lineage>
</organism>
<reference evidence="1" key="1">
    <citation type="submission" date="2018-04" db="EMBL/GenBank/DDBJ databases">
        <title>Genomes of Endosymbiotic and Endophytic Bradyrhizobium Publication status.</title>
        <authorList>
            <person name="Guha S."/>
            <person name="Jorrin B."/>
            <person name="Sarkar M."/>
            <person name="Poole P.S."/>
            <person name="DasGupta M."/>
        </authorList>
    </citation>
    <scope>NUCLEOTIDE SEQUENCE</scope>
    <source>
        <strain evidence="1">WBOS16</strain>
    </source>
</reference>